<dbReference type="Proteomes" id="UP000480266">
    <property type="component" value="Unassembled WGS sequence"/>
</dbReference>
<evidence type="ECO:0000313" key="3">
    <source>
        <dbReference type="Proteomes" id="UP000480266"/>
    </source>
</evidence>
<evidence type="ECO:0000313" key="2">
    <source>
        <dbReference type="EMBL" id="NGX95042.1"/>
    </source>
</evidence>
<sequence>MSKELRKSQRIDFERGFDVQIMGIDGTWRRPCKMLDVSEGGALLKVDGSVGNLDLKEFFLLLSSTGLAYRRCKMVRVNGDQIGVIFLKADTAKKKMASPSARRAPVQGVA</sequence>
<feature type="domain" description="PilZ" evidence="1">
    <location>
        <begin position="5"/>
        <end position="93"/>
    </location>
</feature>
<reference evidence="2" key="1">
    <citation type="submission" date="2020-02" db="EMBL/GenBank/DDBJ databases">
        <title>Draft genome sequence of Candidatus Afipia apatlaquensis IBT-C3, a potential strain for decolorization of textile dyes.</title>
        <authorList>
            <person name="Sanchez-Reyes A."/>
            <person name="Breton-Deval L."/>
            <person name="Mangelson H."/>
            <person name="Sanchez-Flores A."/>
        </authorList>
    </citation>
    <scope>NUCLEOTIDE SEQUENCE [LARGE SCALE GENOMIC DNA]</scope>
    <source>
        <strain evidence="2">IBT-C3</strain>
    </source>
</reference>
<evidence type="ECO:0000259" key="1">
    <source>
        <dbReference type="Pfam" id="PF07238"/>
    </source>
</evidence>
<accession>A0A7C9RES8</accession>
<proteinExistence type="predicted"/>
<dbReference type="Pfam" id="PF07238">
    <property type="entry name" value="PilZ"/>
    <property type="match status" value="1"/>
</dbReference>
<protein>
    <submittedName>
        <fullName evidence="2">PilZ domain-containing protein</fullName>
    </submittedName>
</protein>
<dbReference type="GO" id="GO:0035438">
    <property type="term" value="F:cyclic-di-GMP binding"/>
    <property type="evidence" value="ECO:0007669"/>
    <property type="project" value="InterPro"/>
</dbReference>
<gene>
    <name evidence="2" type="ORF">G4V63_07350</name>
</gene>
<comment type="caution">
    <text evidence="2">The sequence shown here is derived from an EMBL/GenBank/DDBJ whole genome shotgun (WGS) entry which is preliminary data.</text>
</comment>
<dbReference type="AlphaFoldDB" id="A0A7C9RES8"/>
<dbReference type="SUPFAM" id="SSF141371">
    <property type="entry name" value="PilZ domain-like"/>
    <property type="match status" value="1"/>
</dbReference>
<keyword evidence="3" id="KW-1185">Reference proteome</keyword>
<organism evidence="2 3">
    <name type="scientific">Candidatus Afipia apatlaquensis</name>
    <dbReference type="NCBI Taxonomy" id="2712852"/>
    <lineage>
        <taxon>Bacteria</taxon>
        <taxon>Pseudomonadati</taxon>
        <taxon>Pseudomonadota</taxon>
        <taxon>Alphaproteobacteria</taxon>
        <taxon>Hyphomicrobiales</taxon>
        <taxon>Nitrobacteraceae</taxon>
        <taxon>Afipia</taxon>
    </lineage>
</organism>
<dbReference type="InterPro" id="IPR009875">
    <property type="entry name" value="PilZ_domain"/>
</dbReference>
<dbReference type="Gene3D" id="2.40.10.220">
    <property type="entry name" value="predicted glycosyltransferase like domains"/>
    <property type="match status" value="1"/>
</dbReference>
<dbReference type="EMBL" id="JAAMRR010000379">
    <property type="protein sequence ID" value="NGX95042.1"/>
    <property type="molecule type" value="Genomic_DNA"/>
</dbReference>
<name>A0A7C9RES8_9BRAD</name>